<evidence type="ECO:0000256" key="7">
    <source>
        <dbReference type="ARBA" id="ARBA00023277"/>
    </source>
</evidence>
<reference evidence="15 16" key="1">
    <citation type="submission" date="2024-01" db="EMBL/GenBank/DDBJ databases">
        <authorList>
            <person name="Allen C."/>
            <person name="Tagirdzhanova G."/>
        </authorList>
    </citation>
    <scope>NUCLEOTIDE SEQUENCE [LARGE SCALE GENOMIC DNA]</scope>
</reference>
<dbReference type="Gene3D" id="3.20.20.300">
    <property type="entry name" value="Glycoside hydrolase, family 3, N-terminal domain"/>
    <property type="match status" value="1"/>
</dbReference>
<evidence type="ECO:0000256" key="5">
    <source>
        <dbReference type="ARBA" id="ARBA00022801"/>
    </source>
</evidence>
<evidence type="ECO:0000256" key="8">
    <source>
        <dbReference type="ARBA" id="ARBA00023295"/>
    </source>
</evidence>
<evidence type="ECO:0000259" key="14">
    <source>
        <dbReference type="SMART" id="SM01217"/>
    </source>
</evidence>
<organism evidence="15 16">
    <name type="scientific">Sporothrix curviconia</name>
    <dbReference type="NCBI Taxonomy" id="1260050"/>
    <lineage>
        <taxon>Eukaryota</taxon>
        <taxon>Fungi</taxon>
        <taxon>Dikarya</taxon>
        <taxon>Ascomycota</taxon>
        <taxon>Pezizomycotina</taxon>
        <taxon>Sordariomycetes</taxon>
        <taxon>Sordariomycetidae</taxon>
        <taxon>Ophiostomatales</taxon>
        <taxon>Ophiostomataceae</taxon>
        <taxon>Sporothrix</taxon>
    </lineage>
</organism>
<dbReference type="Pfam" id="PF01915">
    <property type="entry name" value="Glyco_hydro_3_C"/>
    <property type="match status" value="1"/>
</dbReference>
<keyword evidence="3" id="KW-0858">Xylan degradation</keyword>
<dbReference type="InterPro" id="IPR013783">
    <property type="entry name" value="Ig-like_fold"/>
</dbReference>
<keyword evidence="9" id="KW-0624">Polysaccharide degradation</keyword>
<evidence type="ECO:0000256" key="10">
    <source>
        <dbReference type="ARBA" id="ARBA00024574"/>
    </source>
</evidence>
<protein>
    <recommendedName>
        <fullName evidence="11">xylan 1,4-beta-xylosidase</fullName>
        <ecNumber evidence="11">3.2.1.37</ecNumber>
    </recommendedName>
</protein>
<dbReference type="InterPro" id="IPR017853">
    <property type="entry name" value="GH"/>
</dbReference>
<dbReference type="EC" id="3.2.1.37" evidence="11"/>
<keyword evidence="16" id="KW-1185">Reference proteome</keyword>
<dbReference type="PANTHER" id="PTHR42721:SF3">
    <property type="entry name" value="BETA-D-XYLOSIDASE 5-RELATED"/>
    <property type="match status" value="1"/>
</dbReference>
<dbReference type="Pfam" id="PF00933">
    <property type="entry name" value="Glyco_hydro_3"/>
    <property type="match status" value="1"/>
</dbReference>
<evidence type="ECO:0000256" key="13">
    <source>
        <dbReference type="SAM" id="SignalP"/>
    </source>
</evidence>
<comment type="pathway">
    <text evidence="1">Glycan degradation; xylan degradation.</text>
</comment>
<comment type="catalytic activity">
    <reaction evidence="10">
        <text>Hydrolysis of (1-&gt;4)-beta-D-xylans, to remove successive D-xylose residues from the non-reducing termini.</text>
        <dbReference type="EC" id="3.2.1.37"/>
    </reaction>
</comment>
<dbReference type="Gene3D" id="3.40.50.1700">
    <property type="entry name" value="Glycoside hydrolase family 3 C-terminal domain"/>
    <property type="match status" value="1"/>
</dbReference>
<feature type="signal peptide" evidence="13">
    <location>
        <begin position="1"/>
        <end position="21"/>
    </location>
</feature>
<dbReference type="InterPro" id="IPR002772">
    <property type="entry name" value="Glyco_hydro_3_C"/>
</dbReference>
<keyword evidence="8" id="KW-0326">Glycosidase</keyword>
<feature type="region of interest" description="Disordered" evidence="12">
    <location>
        <begin position="188"/>
        <end position="207"/>
    </location>
</feature>
<evidence type="ECO:0000256" key="9">
    <source>
        <dbReference type="ARBA" id="ARBA00023326"/>
    </source>
</evidence>
<keyword evidence="5" id="KW-0378">Hydrolase</keyword>
<dbReference type="Gene3D" id="2.60.40.10">
    <property type="entry name" value="Immunoglobulins"/>
    <property type="match status" value="1"/>
</dbReference>
<comment type="similarity">
    <text evidence="2">Belongs to the glycosyl hydrolase 3 family.</text>
</comment>
<evidence type="ECO:0000256" key="2">
    <source>
        <dbReference type="ARBA" id="ARBA00005336"/>
    </source>
</evidence>
<dbReference type="SUPFAM" id="SSF51445">
    <property type="entry name" value="(Trans)glycosidases"/>
    <property type="match status" value="1"/>
</dbReference>
<dbReference type="SMART" id="SM01217">
    <property type="entry name" value="Fn3_like"/>
    <property type="match status" value="1"/>
</dbReference>
<name>A0ABP0BBM8_9PEZI</name>
<dbReference type="InterPro" id="IPR001764">
    <property type="entry name" value="Glyco_hydro_3_N"/>
</dbReference>
<dbReference type="InterPro" id="IPR036881">
    <property type="entry name" value="Glyco_hydro_3_C_sf"/>
</dbReference>
<evidence type="ECO:0000256" key="4">
    <source>
        <dbReference type="ARBA" id="ARBA00022729"/>
    </source>
</evidence>
<keyword evidence="6" id="KW-0325">Glycoprotein</keyword>
<dbReference type="SUPFAM" id="SSF52279">
    <property type="entry name" value="Beta-D-glucan exohydrolase, C-terminal domain"/>
    <property type="match status" value="1"/>
</dbReference>
<evidence type="ECO:0000256" key="12">
    <source>
        <dbReference type="SAM" id="MobiDB-lite"/>
    </source>
</evidence>
<keyword evidence="4 13" id="KW-0732">Signal</keyword>
<keyword evidence="7" id="KW-0119">Carbohydrate metabolism</keyword>
<evidence type="ECO:0000256" key="3">
    <source>
        <dbReference type="ARBA" id="ARBA00022651"/>
    </source>
</evidence>
<dbReference type="InterPro" id="IPR026891">
    <property type="entry name" value="Fn3-like"/>
</dbReference>
<evidence type="ECO:0000313" key="16">
    <source>
        <dbReference type="Proteomes" id="UP001642405"/>
    </source>
</evidence>
<dbReference type="InterPro" id="IPR036962">
    <property type="entry name" value="Glyco_hydro_3_N_sf"/>
</dbReference>
<sequence length="797" mass="82955">MAPVVALLPLLALLGLPAARAGLVYPDCANGPLKGNLACNTSASAHDRAVALVAAMSNADQLSNLVNNSPGFAKLGLAAYQWWNEALHGVAHNRGITWASSGAFSAATQFPQAITSGAAFDDELIRQIGAAIGTEARAFANSGRAHLDFWTPNVNPFRDPRWGRGHETPGEDALRNGRFGEAYVRGMQGADELDPSGPDDPEGRAKEKRHRVIATCKHFAAYDLEDAGGGGGSVTRFNFDAKVTLQDLAEYYLPPFQKCARDARAGSVMCSYNAVNGVPACANAYLLDTVLRGHWNWTAHGEYVVSDCDAVYYLGSAAGGHRYKASHAAAVGAAFEAGVDNICWASDGAAPSPSQAFSQKLFAQATLDRMLERQFEGLVRTGLLDGPQGAYRSLGAGDVNTPAARALALRAAEAGLVLLKNDGGVLPLALAKSGSGGTIAMLGFWAAKADEMLGGYSGTPPFSHDPVTAARQMGLTVKTVASTAAAGPAGQGAGAGDTSAMVAAAKNAAAIVYFGGIDNTVEKEGSDRSSIAWPAGQLAQIKALAALGTAPIIVVKMGTHVDDTPLLALPGVKAIVWAGYPGQDGGTAVMNVLLGKTVPAGRLPMTMYPAAYIRDAPMTNMALRPGSSSSSYPGRTYRWFDKAVFPFGHGLHYTNFSVALGGAALSAPLSIQALVARCTDAVLDRCPFPDLAVNVTNTGSVASDYVALAFVRGTYGPAPYPIKTLAAYTRLANVTAGETQAAVLTWSLGDLARVDTSGNRVLYPGNYTVLLDQPALATFSFALTGTEAILDQWPQPT</sequence>
<feature type="domain" description="Fibronectin type III-like" evidence="14">
    <location>
        <begin position="705"/>
        <end position="775"/>
    </location>
</feature>
<feature type="compositionally biased region" description="Acidic residues" evidence="12">
    <location>
        <begin position="191"/>
        <end position="200"/>
    </location>
</feature>
<evidence type="ECO:0000313" key="15">
    <source>
        <dbReference type="EMBL" id="CAK7216885.1"/>
    </source>
</evidence>
<dbReference type="Proteomes" id="UP001642405">
    <property type="component" value="Unassembled WGS sequence"/>
</dbReference>
<gene>
    <name evidence="15" type="ORF">SCUCBS95973_002962</name>
</gene>
<evidence type="ECO:0000256" key="1">
    <source>
        <dbReference type="ARBA" id="ARBA00004851"/>
    </source>
</evidence>
<dbReference type="InterPro" id="IPR044993">
    <property type="entry name" value="BXL"/>
</dbReference>
<comment type="caution">
    <text evidence="15">The sequence shown here is derived from an EMBL/GenBank/DDBJ whole genome shotgun (WGS) entry which is preliminary data.</text>
</comment>
<proteinExistence type="inferred from homology"/>
<feature type="chain" id="PRO_5047160309" description="xylan 1,4-beta-xylosidase" evidence="13">
    <location>
        <begin position="22"/>
        <end position="797"/>
    </location>
</feature>
<evidence type="ECO:0000256" key="11">
    <source>
        <dbReference type="ARBA" id="ARBA00026107"/>
    </source>
</evidence>
<accession>A0ABP0BBM8</accession>
<dbReference type="EMBL" id="CAWUHB010000012">
    <property type="protein sequence ID" value="CAK7216885.1"/>
    <property type="molecule type" value="Genomic_DNA"/>
</dbReference>
<evidence type="ECO:0000256" key="6">
    <source>
        <dbReference type="ARBA" id="ARBA00023180"/>
    </source>
</evidence>
<dbReference type="PANTHER" id="PTHR42721">
    <property type="entry name" value="SUGAR HYDROLASE-RELATED"/>
    <property type="match status" value="1"/>
</dbReference>